<dbReference type="EMBL" id="DS469527">
    <property type="protein sequence ID" value="EDO46444.1"/>
    <property type="molecule type" value="Genomic_DNA"/>
</dbReference>
<dbReference type="GO" id="GO:0016592">
    <property type="term" value="C:mediator complex"/>
    <property type="evidence" value="ECO:0000318"/>
    <property type="project" value="GO_Central"/>
</dbReference>
<keyword evidence="4" id="KW-0805">Transcription regulation</keyword>
<keyword evidence="12" id="KW-1185">Reference proteome</keyword>
<evidence type="ECO:0000256" key="7">
    <source>
        <dbReference type="ARBA" id="ARBA00023242"/>
    </source>
</evidence>
<dbReference type="PANTHER" id="PTHR31705">
    <property type="entry name" value="MEDIATOR OF RNA POLYMERASE II TRANSCRIPTION SUBUNIT 30"/>
    <property type="match status" value="1"/>
</dbReference>
<evidence type="ECO:0000256" key="2">
    <source>
        <dbReference type="ARBA" id="ARBA00010606"/>
    </source>
</evidence>
<evidence type="ECO:0000256" key="8">
    <source>
        <dbReference type="ARBA" id="ARBA00025687"/>
    </source>
</evidence>
<keyword evidence="7" id="KW-0539">Nucleus</keyword>
<dbReference type="Proteomes" id="UP000001593">
    <property type="component" value="Unassembled WGS sequence"/>
</dbReference>
<gene>
    <name evidence="11" type="ORF">NEMVEDRAFT_v1g200470</name>
</gene>
<comment type="function">
    <text evidence="8">Component of the Mediator complex, a coactivator involved in the regulated transcription of nearly all RNA polymerase II-dependent genes. Mediator functions as a bridge to convey information from gene-specific regulatory proteins to the basal RNA polymerase II transcription machinery. Mediator is recruited to promoters by direct interactions with regulatory proteins and serves as a scaffold for the assembly of a functional preinitiation complex with RNA polymerase II and the general transcription factors.</text>
</comment>
<dbReference type="Pfam" id="PF11315">
    <property type="entry name" value="Med30"/>
    <property type="match status" value="1"/>
</dbReference>
<organism evidence="11 12">
    <name type="scientific">Nematostella vectensis</name>
    <name type="common">Starlet sea anemone</name>
    <dbReference type="NCBI Taxonomy" id="45351"/>
    <lineage>
        <taxon>Eukaryota</taxon>
        <taxon>Metazoa</taxon>
        <taxon>Cnidaria</taxon>
        <taxon>Anthozoa</taxon>
        <taxon>Hexacorallia</taxon>
        <taxon>Actiniaria</taxon>
        <taxon>Edwardsiidae</taxon>
        <taxon>Nematostella</taxon>
    </lineage>
</organism>
<dbReference type="GO" id="GO:0045893">
    <property type="term" value="P:positive regulation of DNA-templated transcription"/>
    <property type="evidence" value="ECO:0000318"/>
    <property type="project" value="GO_Central"/>
</dbReference>
<comment type="subcellular location">
    <subcellularLocation>
        <location evidence="1">Nucleus</location>
    </subcellularLocation>
</comment>
<keyword evidence="6" id="KW-0804">Transcription</keyword>
<dbReference type="PANTHER" id="PTHR31705:SF4">
    <property type="entry name" value="MEDIATOR OF RNA POLYMERASE II TRANSCRIPTION SUBUNIT 30"/>
    <property type="match status" value="1"/>
</dbReference>
<evidence type="ECO:0000256" key="6">
    <source>
        <dbReference type="ARBA" id="ARBA00023163"/>
    </source>
</evidence>
<feature type="coiled-coil region" evidence="10">
    <location>
        <begin position="150"/>
        <end position="178"/>
    </location>
</feature>
<evidence type="ECO:0000256" key="3">
    <source>
        <dbReference type="ARBA" id="ARBA00019664"/>
    </source>
</evidence>
<comment type="similarity">
    <text evidence="2">Belongs to the Mediator complex subunit 30 family.</text>
</comment>
<dbReference type="InParanoid" id="A7RQ73"/>
<evidence type="ECO:0000313" key="12">
    <source>
        <dbReference type="Proteomes" id="UP000001593"/>
    </source>
</evidence>
<dbReference type="InterPro" id="IPR021019">
    <property type="entry name" value="Mediator_Med30_met"/>
</dbReference>
<proteinExistence type="inferred from homology"/>
<name>A7RQ73_NEMVE</name>
<keyword evidence="5" id="KW-0010">Activator</keyword>
<evidence type="ECO:0000256" key="5">
    <source>
        <dbReference type="ARBA" id="ARBA00023159"/>
    </source>
</evidence>
<dbReference type="AlphaFoldDB" id="A7RQ73"/>
<keyword evidence="10" id="KW-0175">Coiled coil</keyword>
<evidence type="ECO:0000256" key="1">
    <source>
        <dbReference type="ARBA" id="ARBA00004123"/>
    </source>
</evidence>
<evidence type="ECO:0000256" key="10">
    <source>
        <dbReference type="SAM" id="Coils"/>
    </source>
</evidence>
<dbReference type="KEGG" id="nve:5518626"/>
<dbReference type="HOGENOM" id="CLU_1423069_0_0_1"/>
<dbReference type="OMA" id="KNQEMKF"/>
<protein>
    <recommendedName>
        <fullName evidence="3">Mediator of RNA polymerase II transcription subunit 30</fullName>
    </recommendedName>
    <alternativeName>
        <fullName evidence="9">Mediator complex subunit 30</fullName>
    </alternativeName>
</protein>
<dbReference type="PhylomeDB" id="A7RQ73"/>
<sequence>MSPLTYTFIAGSSMDSWPSLQSSVMSALKEEEKHLPQPKPPAKPVENPITLTIQGQRTVQEIADKAIELFRKLQNARLSTDTTSRQSQAQTKDIRDQLNTLKGLLAKLRNVYNDTKRAVTIPAGENVENLIPLECSPRNEMDTSDGGGPVEQERAELQKKLKEKNDQLKEVIDKLRIAVWDINTMIMLKPS</sequence>
<accession>A7RQ73</accession>
<dbReference type="OrthoDB" id="10067025at2759"/>
<reference evidence="11 12" key="1">
    <citation type="journal article" date="2007" name="Science">
        <title>Sea anemone genome reveals ancestral eumetazoan gene repertoire and genomic organization.</title>
        <authorList>
            <person name="Putnam N.H."/>
            <person name="Srivastava M."/>
            <person name="Hellsten U."/>
            <person name="Dirks B."/>
            <person name="Chapman J."/>
            <person name="Salamov A."/>
            <person name="Terry A."/>
            <person name="Shapiro H."/>
            <person name="Lindquist E."/>
            <person name="Kapitonov V.V."/>
            <person name="Jurka J."/>
            <person name="Genikhovich G."/>
            <person name="Grigoriev I.V."/>
            <person name="Lucas S.M."/>
            <person name="Steele R.E."/>
            <person name="Finnerty J.R."/>
            <person name="Technau U."/>
            <person name="Martindale M.Q."/>
            <person name="Rokhsar D.S."/>
        </authorList>
    </citation>
    <scope>NUCLEOTIDE SEQUENCE [LARGE SCALE GENOMIC DNA]</scope>
    <source>
        <strain evidence="12">CH2 X CH6</strain>
    </source>
</reference>
<dbReference type="STRING" id="45351.A7RQ73"/>
<dbReference type="GO" id="GO:0003712">
    <property type="term" value="F:transcription coregulator activity"/>
    <property type="evidence" value="ECO:0000318"/>
    <property type="project" value="GO_Central"/>
</dbReference>
<evidence type="ECO:0000313" key="11">
    <source>
        <dbReference type="EMBL" id="EDO46444.1"/>
    </source>
</evidence>
<evidence type="ECO:0000256" key="4">
    <source>
        <dbReference type="ARBA" id="ARBA00023015"/>
    </source>
</evidence>
<evidence type="ECO:0000256" key="9">
    <source>
        <dbReference type="ARBA" id="ARBA00031981"/>
    </source>
</evidence>